<evidence type="ECO:0000313" key="1">
    <source>
        <dbReference type="Ensembl" id="ENSPANP00000012503.2"/>
    </source>
</evidence>
<name>A0A096NHQ5_PAPAN</name>
<reference evidence="1" key="2">
    <citation type="submission" date="2025-08" db="UniProtKB">
        <authorList>
            <consortium name="Ensembl"/>
        </authorList>
    </citation>
    <scope>IDENTIFICATION</scope>
</reference>
<dbReference type="Bgee" id="ENSPANG00000006187">
    <property type="expression patterns" value="Expressed in ascending colon and 66 other cell types or tissues"/>
</dbReference>
<evidence type="ECO:0000313" key="2">
    <source>
        <dbReference type="Proteomes" id="UP000028761"/>
    </source>
</evidence>
<dbReference type="Ensembl" id="ENSPANT00000010414.3">
    <property type="protein sequence ID" value="ENSPANP00000012503.2"/>
    <property type="gene ID" value="ENSPANG00000006187.3"/>
</dbReference>
<proteinExistence type="predicted"/>
<dbReference type="GeneTree" id="ENSGT00930000151040"/>
<keyword evidence="2" id="KW-1185">Reference proteome</keyword>
<organism evidence="1 2">
    <name type="scientific">Papio anubis</name>
    <name type="common">Olive baboon</name>
    <dbReference type="NCBI Taxonomy" id="9555"/>
    <lineage>
        <taxon>Eukaryota</taxon>
        <taxon>Metazoa</taxon>
        <taxon>Chordata</taxon>
        <taxon>Craniata</taxon>
        <taxon>Vertebrata</taxon>
        <taxon>Euteleostomi</taxon>
        <taxon>Mammalia</taxon>
        <taxon>Eutheria</taxon>
        <taxon>Euarchontoglires</taxon>
        <taxon>Primates</taxon>
        <taxon>Haplorrhini</taxon>
        <taxon>Catarrhini</taxon>
        <taxon>Cercopithecidae</taxon>
        <taxon>Cercopithecinae</taxon>
        <taxon>Papio</taxon>
    </lineage>
</organism>
<dbReference type="eggNOG" id="KOG0372">
    <property type="taxonomic scope" value="Eukaryota"/>
</dbReference>
<reference evidence="1 2" key="1">
    <citation type="submission" date="2012-03" db="EMBL/GenBank/DDBJ databases">
        <title>Whole Genome Assembly of Papio anubis.</title>
        <authorList>
            <person name="Liu Y.L."/>
            <person name="Abraham K.A."/>
            <person name="Akbar H.A."/>
            <person name="Ali S.A."/>
            <person name="Anosike U.A."/>
            <person name="Aqrawi P.A."/>
            <person name="Arias F.A."/>
            <person name="Attaway T.A."/>
            <person name="Awwad R.A."/>
            <person name="Babu C.B."/>
            <person name="Bandaranaike D.B."/>
            <person name="Battles P.B."/>
            <person name="Bell A.B."/>
            <person name="Beltran B.B."/>
            <person name="Berhane-Mersha D.B."/>
            <person name="Bess C.B."/>
            <person name="Bickham C.B."/>
            <person name="Bolden T.B."/>
            <person name="Carter K.C."/>
            <person name="Chau D.C."/>
            <person name="Chavez A.C."/>
            <person name="Clerc-Blankenburg K.C."/>
            <person name="Coyle M.C."/>
            <person name="Dao M.D."/>
            <person name="Davila M.L.D."/>
            <person name="Davy-Carroll L.D."/>
            <person name="Denson S.D."/>
            <person name="Dinh H.D."/>
            <person name="Fernandez S.F."/>
            <person name="Fernando P.F."/>
            <person name="Forbes L.F."/>
            <person name="Francis C.F."/>
            <person name="Francisco L.F."/>
            <person name="Fu Q.F."/>
            <person name="Garcia-Iii R.G."/>
            <person name="Garrett T.G."/>
            <person name="Gross S.G."/>
            <person name="Gubbala S.G."/>
            <person name="Hirani K.H."/>
            <person name="Hogues M.H."/>
            <person name="Hollins B.H."/>
            <person name="Jackson L.J."/>
            <person name="Javaid M.J."/>
            <person name="Jhangiani S.J."/>
            <person name="Johnson A.J."/>
            <person name="Johnson B.J."/>
            <person name="Jones J.J."/>
            <person name="Joshi V.J."/>
            <person name="Kalu J.K."/>
            <person name="Khan N.K."/>
            <person name="Korchina V.K."/>
            <person name="Kovar C.K."/>
            <person name="Lago L.L."/>
            <person name="Lara F.L."/>
            <person name="Le T.-K.L."/>
            <person name="Lee S.L."/>
            <person name="Legall-Iii F.L."/>
            <person name="Lemon S.L."/>
            <person name="Liu J.L."/>
            <person name="Liu Y.-S.L."/>
            <person name="Liyanage D.L."/>
            <person name="Lopez J.L."/>
            <person name="Lorensuhewa L.L."/>
            <person name="Mata R.M."/>
            <person name="Mathew T.M."/>
            <person name="Mercado C.M."/>
            <person name="Mercado I.M."/>
            <person name="Morales K.M."/>
            <person name="Morgan M.M."/>
            <person name="Munidasa M.M."/>
            <person name="Ngo D.N."/>
            <person name="Nguyen L.N."/>
            <person name="Nguyen T.N."/>
            <person name="Nguyen N.N."/>
            <person name="Obregon M.O."/>
            <person name="Okwuonu G.O."/>
            <person name="Ongeri F.O."/>
            <person name="Onwere C.O."/>
            <person name="Osifeso I.O."/>
            <person name="Parra A.P."/>
            <person name="Patil S.P."/>
            <person name="Perez A.P."/>
            <person name="Perez Y.P."/>
            <person name="Pham C.P."/>
            <person name="Pu L.-L.P."/>
            <person name="Puazo M.P."/>
            <person name="Quiroz J.Q."/>
            <person name="Rouhana J.R."/>
            <person name="Ruiz M.R."/>
            <person name="Ruiz S.-J.R."/>
            <person name="Saada N.S."/>
            <person name="Santibanez J.S."/>
            <person name="Scheel M.S."/>
            <person name="Schneider B.S."/>
            <person name="Simmons D.S."/>
            <person name="Sisson I.S."/>
            <person name="Tang L.-Y.T."/>
            <person name="Thornton R.T."/>
            <person name="Tisius J.T."/>
            <person name="Toledanes G.T."/>
            <person name="Trejos Z.T."/>
            <person name="Usmani K.U."/>
            <person name="Varghese R.V."/>
            <person name="Vattathil S.V."/>
            <person name="Vee V.V."/>
            <person name="Walker D.W."/>
            <person name="Weissenberger G.W."/>
            <person name="White C.W."/>
            <person name="Williams A.W."/>
            <person name="Woodworth J.W."/>
            <person name="Wright R.W."/>
            <person name="Zhu Y.Z."/>
            <person name="Han Y.H."/>
            <person name="Newsham I.N."/>
            <person name="Nazareth L.N."/>
            <person name="Worley K.W."/>
            <person name="Muzny D.M."/>
            <person name="Rogers J.R."/>
            <person name="Gibbs R.G."/>
        </authorList>
    </citation>
    <scope>NUCLEOTIDE SEQUENCE [LARGE SCALE GENOMIC DNA]</scope>
</reference>
<dbReference type="HOGENOM" id="CLU_004962_8_1_1"/>
<gene>
    <name evidence="1" type="primary">PPP4C</name>
</gene>
<protein>
    <submittedName>
        <fullName evidence="1">Protein phosphatase 4 catalytic subunit</fullName>
    </submittedName>
</protein>
<sequence length="51" mass="5796">MAEISDLDRQIEQLRRCELIKESEVKALCAKARCAVTSMDNSMTSKSCSEW</sequence>
<dbReference type="STRING" id="9555.ENSPANP00000012503"/>
<accession>A0A096NHQ5</accession>
<dbReference type="Proteomes" id="UP000028761">
    <property type="component" value="Chromosome 18"/>
</dbReference>
<dbReference type="AlphaFoldDB" id="A0A096NHQ5"/>
<dbReference type="ExpressionAtlas" id="A0A096NHQ5">
    <property type="expression patterns" value="baseline"/>
</dbReference>
<reference evidence="1" key="3">
    <citation type="submission" date="2025-09" db="UniProtKB">
        <authorList>
            <consortium name="Ensembl"/>
        </authorList>
    </citation>
    <scope>IDENTIFICATION</scope>
</reference>